<reference evidence="1" key="1">
    <citation type="submission" date="2015-10" db="EMBL/GenBank/DDBJ databases">
        <authorList>
            <person name="Gilbert D.G."/>
        </authorList>
    </citation>
    <scope>NUCLEOTIDE SEQUENCE</scope>
    <source>
        <strain evidence="1">Phyl III-seqv23</strain>
    </source>
</reference>
<organism evidence="1">
    <name type="scientific">Ralstonia solanacearum</name>
    <name type="common">Pseudomonas solanacearum</name>
    <dbReference type="NCBI Taxonomy" id="305"/>
    <lineage>
        <taxon>Bacteria</taxon>
        <taxon>Pseudomonadati</taxon>
        <taxon>Pseudomonadota</taxon>
        <taxon>Betaproteobacteria</taxon>
        <taxon>Burkholderiales</taxon>
        <taxon>Burkholderiaceae</taxon>
        <taxon>Ralstonia</taxon>
        <taxon>Ralstonia solanacearum species complex</taxon>
    </lineage>
</organism>
<evidence type="ECO:0000313" key="1">
    <source>
        <dbReference type="EMBL" id="CUV17954.1"/>
    </source>
</evidence>
<protein>
    <submittedName>
        <fullName evidence="1">Uncharacterized protein</fullName>
    </submittedName>
</protein>
<accession>A0A0S4U6V5</accession>
<dbReference type="EMBL" id="LN899821">
    <property type="protein sequence ID" value="CUV17954.1"/>
    <property type="molecule type" value="Genomic_DNA"/>
</dbReference>
<dbReference type="AlphaFoldDB" id="A0A0S4U6V5"/>
<sequence>MWASAFQISVQRVTHELLSGSVLPSEAKAFEKVSAAIAVRATLCTKQLAKPLFFLVPGATPSTARHLTAGLLIGNHAHANGGGILPDYDVRTLFKGDIVFVTQAVTQSKVDLAHLPIASQMLSDIWEVAPLTRYAAPRTNKPRLYVANPGWVLESAMARRFGAIIIDASHPRTLASLRPLFDAARGCTSNCFVVAPPLPRYMMGKYGYPEKAAAWLWDPQAVVDADRAVESVSRSVLNNPPRELWICDSDQEANDALSKAFDLMANASQQAEGRYYPGLRQAWSIINRLRQLTVPLVQLEQIAAESWAGGLRKRVDELKNVVGQGDPIWETTWPAIQEAVEAAYRLFLKRNETSKFWALAARVSDFLGNGSEQVRVVVPSASDRDLLVPMLEATVDRISDALGEGRLEVATMAEEARLIADGRPAHTLLAGQRPFALRYLDIFPRAAVEEFIYPFEQDIEAATLTRLYNGVEQLEDEDERLALLSKLGLKPWSKANASATLCRQAVLIKRGQGHAISLVASAQVDGKLDLDELAGVDVSAEHRGGAGGSSQQDSRAGTGVEVTFVRGGSARYYPNETVDVYFDATDQMQRMPAASLQAGWRIITFVDGRYDSLFQRITEAVHQRLPTSEQIALKVWEEAKHRLSERFPSKTLLHEHLAAMGLSSNYYAVVAWFRDDDSEVLAPQQYEDFVVVARATGVYSSPGLMKHTFNCIQRERGRNRAAGRALKKLLRAIRSGDGYEDAIESARSIDASVADALAAVELLEVKDVRVHEGAGHG</sequence>
<gene>
    <name evidence="1" type="ORF">PSS4_v1_400053</name>
</gene>
<name>A0A0S4U6V5_RALSL</name>
<proteinExistence type="predicted"/>